<evidence type="ECO:0000313" key="1">
    <source>
        <dbReference type="EMBL" id="XCI29198.1"/>
    </source>
</evidence>
<dbReference type="InterPro" id="IPR011989">
    <property type="entry name" value="ARM-like"/>
</dbReference>
<dbReference type="Gene3D" id="1.25.10.10">
    <property type="entry name" value="Leucine-rich Repeat Variant"/>
    <property type="match status" value="1"/>
</dbReference>
<accession>A0AAU8HUY2</accession>
<proteinExistence type="predicted"/>
<organism evidence="1">
    <name type="scientific">Proteinivorax hydrogeniformans</name>
    <dbReference type="NCBI Taxonomy" id="1826727"/>
    <lineage>
        <taxon>Bacteria</taxon>
        <taxon>Bacillati</taxon>
        <taxon>Bacillota</taxon>
        <taxon>Clostridia</taxon>
        <taxon>Eubacteriales</taxon>
        <taxon>Proteinivoracaceae</taxon>
        <taxon>Proteinivorax</taxon>
    </lineage>
</organism>
<reference evidence="1" key="2">
    <citation type="submission" date="2024-06" db="EMBL/GenBank/DDBJ databases">
        <authorList>
            <person name="Petrova K.O."/>
            <person name="Toshchakov S.V."/>
            <person name="Boltjanskaja Y.V."/>
            <person name="Kevbrin V.V."/>
        </authorList>
    </citation>
    <scope>NUCLEOTIDE SEQUENCE</scope>
    <source>
        <strain evidence="1">Z-710</strain>
    </source>
</reference>
<reference evidence="1" key="1">
    <citation type="journal article" date="2018" name="Antonie Van Leeuwenhoek">
        <title>Proteinivorax hydrogeniformans sp. nov., an anaerobic, haloalkaliphilic bacterium fermenting proteinaceous compounds with high hydrogen production.</title>
        <authorList>
            <person name="Boltyanskaya Y."/>
            <person name="Detkova E."/>
            <person name="Pimenov N."/>
            <person name="Kevbrin V."/>
        </authorList>
    </citation>
    <scope>NUCLEOTIDE SEQUENCE</scope>
    <source>
        <strain evidence="1">Z-710</strain>
    </source>
</reference>
<name>A0AAU8HUY2_9FIRM</name>
<protein>
    <submittedName>
        <fullName evidence="1">HEAT repeat domain-containing protein</fullName>
    </submittedName>
</protein>
<dbReference type="AlphaFoldDB" id="A0AAU8HUY2"/>
<gene>
    <name evidence="1" type="ORF">PRVXH_000507</name>
</gene>
<sequence>MEKDFIIGKPDNYEKLKRMANNKVSWRNRLEAVEELGKWKCRQSVDVLFRRMMSDKVFKVQNAAFLKLQAFGENVKLPKKKKGNLVKNINKKLGTIKRSLPEEHSYEEFKQEFKQKRSVEFDIYEGDKEERFDKWLRNVWLNIPKE</sequence>
<dbReference type="EMBL" id="CP159485">
    <property type="protein sequence ID" value="XCI29198.1"/>
    <property type="molecule type" value="Genomic_DNA"/>
</dbReference>
<dbReference type="RefSeq" id="WP_353893746.1">
    <property type="nucleotide sequence ID" value="NZ_CP159485.1"/>
</dbReference>